<dbReference type="Pfam" id="PF06983">
    <property type="entry name" value="3-dmu-9_3-mt"/>
    <property type="match status" value="1"/>
</dbReference>
<dbReference type="InterPro" id="IPR029068">
    <property type="entry name" value="Glyas_Bleomycin-R_OHBP_Dase"/>
</dbReference>
<accession>A0A4Q9H0Z6</accession>
<evidence type="ECO:0000259" key="1">
    <source>
        <dbReference type="Pfam" id="PF06983"/>
    </source>
</evidence>
<comment type="caution">
    <text evidence="2">The sequence shown here is derived from an EMBL/GenBank/DDBJ whole genome shotgun (WGS) entry which is preliminary data.</text>
</comment>
<dbReference type="Gene3D" id="3.10.180.10">
    <property type="entry name" value="2,3-Dihydroxybiphenyl 1,2-Dioxygenase, domain 1"/>
    <property type="match status" value="1"/>
</dbReference>
<dbReference type="AlphaFoldDB" id="A0A4Q9H0Z6"/>
<dbReference type="InterPro" id="IPR028973">
    <property type="entry name" value="PhnB-like"/>
</dbReference>
<feature type="domain" description="PhnB-like" evidence="1">
    <location>
        <begin position="6"/>
        <end position="130"/>
    </location>
</feature>
<dbReference type="PANTHER" id="PTHR33990">
    <property type="entry name" value="PROTEIN YJDN-RELATED"/>
    <property type="match status" value="1"/>
</dbReference>
<name>A0A4Q9H0Z6_9MICO</name>
<dbReference type="Proteomes" id="UP000294194">
    <property type="component" value="Unassembled WGS sequence"/>
</dbReference>
<dbReference type="EMBL" id="SISG01000001">
    <property type="protein sequence ID" value="TBN58390.1"/>
    <property type="molecule type" value="Genomic_DNA"/>
</dbReference>
<sequence>MTVITTPHLNFRGTAKGALDFYHSVFGGQLVAVTNEQAYSAEIPEEAQQIKFGQVIGENGFQVMAYDVPASVPYDQGDKSLFVSVRGDSVDEISELWGKLAVGSTILADLAPSMFSPAYGMLKDAFGVVWVLDVAVAYDPS</sequence>
<dbReference type="SUPFAM" id="SSF54593">
    <property type="entry name" value="Glyoxalase/Bleomycin resistance protein/Dihydroxybiphenyl dioxygenase"/>
    <property type="match status" value="1"/>
</dbReference>
<dbReference type="PANTHER" id="PTHR33990:SF1">
    <property type="entry name" value="PROTEIN YJDN"/>
    <property type="match status" value="1"/>
</dbReference>
<evidence type="ECO:0000313" key="2">
    <source>
        <dbReference type="EMBL" id="TBN58390.1"/>
    </source>
</evidence>
<organism evidence="2 3">
    <name type="scientific">Glaciihabitans arcticus</name>
    <dbReference type="NCBI Taxonomy" id="2668039"/>
    <lineage>
        <taxon>Bacteria</taxon>
        <taxon>Bacillati</taxon>
        <taxon>Actinomycetota</taxon>
        <taxon>Actinomycetes</taxon>
        <taxon>Micrococcales</taxon>
        <taxon>Microbacteriaceae</taxon>
        <taxon>Glaciihabitans</taxon>
    </lineage>
</organism>
<reference evidence="3" key="1">
    <citation type="submission" date="2019-02" db="EMBL/GenBank/DDBJ databases">
        <title>Glaciihabitans arcticus sp. nov., a psychrotolerant bacterium isolated from polar soil.</title>
        <authorList>
            <person name="Dahal R.H."/>
        </authorList>
    </citation>
    <scope>NUCLEOTIDE SEQUENCE [LARGE SCALE GENOMIC DNA]</scope>
    <source>
        <strain evidence="3">RP-3-7</strain>
    </source>
</reference>
<keyword evidence="3" id="KW-1185">Reference proteome</keyword>
<proteinExistence type="predicted"/>
<evidence type="ECO:0000313" key="3">
    <source>
        <dbReference type="Proteomes" id="UP000294194"/>
    </source>
</evidence>
<dbReference type="RefSeq" id="WP_130982531.1">
    <property type="nucleotide sequence ID" value="NZ_SISG01000001.1"/>
</dbReference>
<protein>
    <submittedName>
        <fullName evidence="2">VOC family protein</fullName>
    </submittedName>
</protein>
<gene>
    <name evidence="2" type="ORF">EYE40_13860</name>
</gene>